<dbReference type="SMART" id="SM00408">
    <property type="entry name" value="IGc2"/>
    <property type="match status" value="1"/>
</dbReference>
<sequence>MNDFGTVLAFLIFLKSVFIPTEAQYSRTVLAISNGTGIGLFNLWHLSNVSCGTDNDDFIRSDIIDKFRLDIGCPYQKVLILKRHANTDKSFISVIFKNEHSRWNNEENDKIFAKCNIGEDFRRWFHIRNTRTFPTPHVSSVHTADGFEYKLADPTGRYLYFGILKPSNNTEVVYYTNDTGYDLTNGLPLTTDIVMVEIIASFWNESCNEVTMESPVDVATCNEPPTVTASLSYIEAVYHDNITLQCTVNSVIPIIESFWNTVTQGQIDVVISSTMDMTSNHESVTFAHTGIYRCCVANKLHFKECDQILVNVTGGIPQVTTTSLSTTRNTSESVTFDCSVTASPSVTKFYWRKRVSGVDSVISTTDSRFTIAGLTAPSLTVTNLQEADAGEYFCVASNAIGEGTSTGITLTVISQNTDLCPCSCEYRSKVDYWASHNVTNMTYDEIVVWLQPKIKELEKTLTVDKSNLSSIINKRISMKDDRPSARSIGYIGIVILSVVFVLILSIDVSSITRHTQNIKRLWGVKK</sequence>
<dbReference type="GO" id="GO:0033691">
    <property type="term" value="F:sialic acid binding"/>
    <property type="evidence" value="ECO:0007669"/>
    <property type="project" value="TreeGrafter"/>
</dbReference>
<name>A0A8S3V737_MYTED</name>
<feature type="domain" description="Ig-like" evidence="3">
    <location>
        <begin position="225"/>
        <end position="298"/>
    </location>
</feature>
<dbReference type="GO" id="GO:0019903">
    <property type="term" value="F:protein phosphatase binding"/>
    <property type="evidence" value="ECO:0007669"/>
    <property type="project" value="TreeGrafter"/>
</dbReference>
<dbReference type="GO" id="GO:0042609">
    <property type="term" value="F:CD4 receptor binding"/>
    <property type="evidence" value="ECO:0007669"/>
    <property type="project" value="TreeGrafter"/>
</dbReference>
<dbReference type="PANTHER" id="PTHR46958:SF1">
    <property type="entry name" value="B-CELL RECEPTOR CD22"/>
    <property type="match status" value="1"/>
</dbReference>
<dbReference type="InterPro" id="IPR013783">
    <property type="entry name" value="Ig-like_fold"/>
</dbReference>
<dbReference type="PROSITE" id="PS50835">
    <property type="entry name" value="IG_LIKE"/>
    <property type="match status" value="2"/>
</dbReference>
<keyword evidence="1" id="KW-1133">Transmembrane helix</keyword>
<evidence type="ECO:0000256" key="2">
    <source>
        <dbReference type="SAM" id="SignalP"/>
    </source>
</evidence>
<dbReference type="CDD" id="cd00099">
    <property type="entry name" value="IgV"/>
    <property type="match status" value="1"/>
</dbReference>
<keyword evidence="2" id="KW-0732">Signal</keyword>
<dbReference type="GO" id="GO:0070062">
    <property type="term" value="C:extracellular exosome"/>
    <property type="evidence" value="ECO:0007669"/>
    <property type="project" value="TreeGrafter"/>
</dbReference>
<dbReference type="OrthoDB" id="6250964at2759"/>
<keyword evidence="1" id="KW-0812">Transmembrane</keyword>
<dbReference type="Gene3D" id="2.60.40.10">
    <property type="entry name" value="Immunoglobulins"/>
    <property type="match status" value="2"/>
</dbReference>
<evidence type="ECO:0000259" key="3">
    <source>
        <dbReference type="PROSITE" id="PS50835"/>
    </source>
</evidence>
<reference evidence="4" key="1">
    <citation type="submission" date="2021-03" db="EMBL/GenBank/DDBJ databases">
        <authorList>
            <person name="Bekaert M."/>
        </authorList>
    </citation>
    <scope>NUCLEOTIDE SEQUENCE</scope>
</reference>
<dbReference type="InterPro" id="IPR007110">
    <property type="entry name" value="Ig-like_dom"/>
</dbReference>
<dbReference type="InterPro" id="IPR003598">
    <property type="entry name" value="Ig_sub2"/>
</dbReference>
<keyword evidence="5" id="KW-1185">Reference proteome</keyword>
<dbReference type="GO" id="GO:0005769">
    <property type="term" value="C:early endosome"/>
    <property type="evidence" value="ECO:0007669"/>
    <property type="project" value="TreeGrafter"/>
</dbReference>
<evidence type="ECO:0000313" key="5">
    <source>
        <dbReference type="Proteomes" id="UP000683360"/>
    </source>
</evidence>
<dbReference type="AlphaFoldDB" id="A0A8S3V737"/>
<gene>
    <name evidence="4" type="ORF">MEDL_65433</name>
</gene>
<feature type="chain" id="PRO_5035889299" description="Ig-like domain-containing protein" evidence="2">
    <location>
        <begin position="24"/>
        <end position="526"/>
    </location>
</feature>
<evidence type="ECO:0000313" key="4">
    <source>
        <dbReference type="EMBL" id="CAG2253923.1"/>
    </source>
</evidence>
<dbReference type="SUPFAM" id="SSF48726">
    <property type="entry name" value="Immunoglobulin"/>
    <property type="match status" value="2"/>
</dbReference>
<dbReference type="SMART" id="SM00409">
    <property type="entry name" value="IG"/>
    <property type="match status" value="2"/>
</dbReference>
<protein>
    <recommendedName>
        <fullName evidence="3">Ig-like domain-containing protein</fullName>
    </recommendedName>
</protein>
<feature type="signal peptide" evidence="2">
    <location>
        <begin position="1"/>
        <end position="23"/>
    </location>
</feature>
<dbReference type="Proteomes" id="UP000683360">
    <property type="component" value="Unassembled WGS sequence"/>
</dbReference>
<dbReference type="InterPro" id="IPR003599">
    <property type="entry name" value="Ig_sub"/>
</dbReference>
<dbReference type="EMBL" id="CAJPWZ010003190">
    <property type="protein sequence ID" value="CAG2253923.1"/>
    <property type="molecule type" value="Genomic_DNA"/>
</dbReference>
<dbReference type="GO" id="GO:0009897">
    <property type="term" value="C:external side of plasma membrane"/>
    <property type="evidence" value="ECO:0007669"/>
    <property type="project" value="TreeGrafter"/>
</dbReference>
<dbReference type="Pfam" id="PF13927">
    <property type="entry name" value="Ig_3"/>
    <property type="match status" value="1"/>
</dbReference>
<evidence type="ECO:0000256" key="1">
    <source>
        <dbReference type="SAM" id="Phobius"/>
    </source>
</evidence>
<dbReference type="InterPro" id="IPR036179">
    <property type="entry name" value="Ig-like_dom_sf"/>
</dbReference>
<accession>A0A8S3V737</accession>
<organism evidence="4 5">
    <name type="scientific">Mytilus edulis</name>
    <name type="common">Blue mussel</name>
    <dbReference type="NCBI Taxonomy" id="6550"/>
    <lineage>
        <taxon>Eukaryota</taxon>
        <taxon>Metazoa</taxon>
        <taxon>Spiralia</taxon>
        <taxon>Lophotrochozoa</taxon>
        <taxon>Mollusca</taxon>
        <taxon>Bivalvia</taxon>
        <taxon>Autobranchia</taxon>
        <taxon>Pteriomorphia</taxon>
        <taxon>Mytilida</taxon>
        <taxon>Mytiloidea</taxon>
        <taxon>Mytilidae</taxon>
        <taxon>Mytilinae</taxon>
        <taxon>Mytilus</taxon>
    </lineage>
</organism>
<comment type="caution">
    <text evidence="4">The sequence shown here is derived from an EMBL/GenBank/DDBJ whole genome shotgun (WGS) entry which is preliminary data.</text>
</comment>
<dbReference type="GO" id="GO:0050859">
    <property type="term" value="P:negative regulation of B cell receptor signaling pathway"/>
    <property type="evidence" value="ECO:0007669"/>
    <property type="project" value="TreeGrafter"/>
</dbReference>
<dbReference type="GO" id="GO:0055037">
    <property type="term" value="C:recycling endosome"/>
    <property type="evidence" value="ECO:0007669"/>
    <property type="project" value="TreeGrafter"/>
</dbReference>
<feature type="transmembrane region" description="Helical" evidence="1">
    <location>
        <begin position="488"/>
        <end position="511"/>
    </location>
</feature>
<proteinExistence type="predicted"/>
<feature type="domain" description="Ig-like" evidence="3">
    <location>
        <begin position="317"/>
        <end position="411"/>
    </location>
</feature>
<dbReference type="PANTHER" id="PTHR46958">
    <property type="entry name" value="B-CELL RECEPTOR CD22"/>
    <property type="match status" value="1"/>
</dbReference>
<keyword evidence="1" id="KW-0472">Membrane</keyword>